<feature type="transmembrane region" description="Helical" evidence="8">
    <location>
        <begin position="101"/>
        <end position="123"/>
    </location>
</feature>
<feature type="transmembrane region" description="Helical" evidence="8">
    <location>
        <begin position="35"/>
        <end position="58"/>
    </location>
</feature>
<feature type="transmembrane region" description="Helical" evidence="8">
    <location>
        <begin position="162"/>
        <end position="182"/>
    </location>
</feature>
<evidence type="ECO:0000313" key="10">
    <source>
        <dbReference type="Proteomes" id="UP001553161"/>
    </source>
</evidence>
<evidence type="ECO:0000256" key="5">
    <source>
        <dbReference type="ARBA" id="ARBA00023065"/>
    </source>
</evidence>
<name>A0ABV3L199_9RHOB</name>
<accession>A0ABV3L199</accession>
<feature type="transmembrane region" description="Helical" evidence="8">
    <location>
        <begin position="70"/>
        <end position="89"/>
    </location>
</feature>
<sequence>MSPTAIGVLAVSMSMDAFVAALGQGTSGPRPSFAMTLRTGVIFGVVEALTPLIGWAAGMAAARHIAVIDHWIAFILLAGVGGHMALQAWRDTEHTPRNRSVWATVVTAMGTSIDAMAVGVSLSFLQVNILWIALAIGATTMVMSSTGVLLGRLIGARFGRIAETLGGVALFAIGATILWQHLTGAA</sequence>
<keyword evidence="6 8" id="KW-0472">Membrane</keyword>
<dbReference type="InterPro" id="IPR022929">
    <property type="entry name" value="Put_MntP"/>
</dbReference>
<dbReference type="PANTHER" id="PTHR35529">
    <property type="entry name" value="MANGANESE EFFLUX PUMP MNTP-RELATED"/>
    <property type="match status" value="1"/>
</dbReference>
<keyword evidence="7 8" id="KW-0464">Manganese</keyword>
<dbReference type="PANTHER" id="PTHR35529:SF1">
    <property type="entry name" value="MANGANESE EFFLUX PUMP MNTP-RELATED"/>
    <property type="match status" value="1"/>
</dbReference>
<keyword evidence="1 8" id="KW-0813">Transport</keyword>
<evidence type="ECO:0000256" key="7">
    <source>
        <dbReference type="ARBA" id="ARBA00023211"/>
    </source>
</evidence>
<evidence type="ECO:0000313" key="9">
    <source>
        <dbReference type="EMBL" id="MEV8465325.1"/>
    </source>
</evidence>
<protein>
    <recommendedName>
        <fullName evidence="8">Putative manganese efflux pump MntP</fullName>
    </recommendedName>
</protein>
<dbReference type="HAMAP" id="MF_01521">
    <property type="entry name" value="MntP_pump"/>
    <property type="match status" value="1"/>
</dbReference>
<evidence type="ECO:0000256" key="6">
    <source>
        <dbReference type="ARBA" id="ARBA00023136"/>
    </source>
</evidence>
<dbReference type="RefSeq" id="WP_366190735.1">
    <property type="nucleotide sequence ID" value="NZ_JBFBVU010000001.1"/>
</dbReference>
<dbReference type="Proteomes" id="UP001553161">
    <property type="component" value="Unassembled WGS sequence"/>
</dbReference>
<evidence type="ECO:0000256" key="1">
    <source>
        <dbReference type="ARBA" id="ARBA00022448"/>
    </source>
</evidence>
<comment type="similarity">
    <text evidence="8">Belongs to the MntP (TC 9.B.29) family.</text>
</comment>
<keyword evidence="10" id="KW-1185">Reference proteome</keyword>
<comment type="subcellular location">
    <subcellularLocation>
        <location evidence="8">Cell membrane</location>
        <topology evidence="8">Multi-pass membrane protein</topology>
    </subcellularLocation>
</comment>
<feature type="transmembrane region" description="Helical" evidence="8">
    <location>
        <begin position="6"/>
        <end position="23"/>
    </location>
</feature>
<comment type="caution">
    <text evidence="9">The sequence shown here is derived from an EMBL/GenBank/DDBJ whole genome shotgun (WGS) entry which is preliminary data.</text>
</comment>
<keyword evidence="4 8" id="KW-1133">Transmembrane helix</keyword>
<comment type="function">
    <text evidence="8">Probably functions as a manganese efflux pump.</text>
</comment>
<evidence type="ECO:0000256" key="4">
    <source>
        <dbReference type="ARBA" id="ARBA00022989"/>
    </source>
</evidence>
<keyword evidence="5 8" id="KW-0406">Ion transport</keyword>
<gene>
    <name evidence="8" type="primary">mntP</name>
    <name evidence="9" type="ORF">AB0T83_00835</name>
</gene>
<proteinExistence type="inferred from homology"/>
<dbReference type="InterPro" id="IPR003810">
    <property type="entry name" value="Mntp/YtaF"/>
</dbReference>
<organism evidence="9 10">
    <name type="scientific">Meridianimarinicoccus marinus</name>
    <dbReference type="NCBI Taxonomy" id="3231483"/>
    <lineage>
        <taxon>Bacteria</taxon>
        <taxon>Pseudomonadati</taxon>
        <taxon>Pseudomonadota</taxon>
        <taxon>Alphaproteobacteria</taxon>
        <taxon>Rhodobacterales</taxon>
        <taxon>Paracoccaceae</taxon>
        <taxon>Meridianimarinicoccus</taxon>
    </lineage>
</organism>
<evidence type="ECO:0000256" key="8">
    <source>
        <dbReference type="HAMAP-Rule" id="MF_01521"/>
    </source>
</evidence>
<feature type="transmembrane region" description="Helical" evidence="8">
    <location>
        <begin position="129"/>
        <end position="150"/>
    </location>
</feature>
<dbReference type="EMBL" id="JBFBVU010000001">
    <property type="protein sequence ID" value="MEV8465325.1"/>
    <property type="molecule type" value="Genomic_DNA"/>
</dbReference>
<dbReference type="Pfam" id="PF02659">
    <property type="entry name" value="Mntp"/>
    <property type="match status" value="1"/>
</dbReference>
<reference evidence="9 10" key="1">
    <citation type="submission" date="2024-07" db="EMBL/GenBank/DDBJ databases">
        <authorList>
            <person name="Kang M."/>
        </authorList>
    </citation>
    <scope>NUCLEOTIDE SEQUENCE [LARGE SCALE GENOMIC DNA]</scope>
    <source>
        <strain evidence="9 10">DFM31</strain>
    </source>
</reference>
<evidence type="ECO:0000256" key="2">
    <source>
        <dbReference type="ARBA" id="ARBA00022475"/>
    </source>
</evidence>
<keyword evidence="2 8" id="KW-1003">Cell membrane</keyword>
<keyword evidence="3 8" id="KW-0812">Transmembrane</keyword>
<evidence type="ECO:0000256" key="3">
    <source>
        <dbReference type="ARBA" id="ARBA00022692"/>
    </source>
</evidence>